<dbReference type="InterPro" id="IPR038323">
    <property type="entry name" value="ArAE_1_C_sf"/>
</dbReference>
<dbReference type="Pfam" id="PF06081">
    <property type="entry name" value="ArAE_1"/>
    <property type="match status" value="1"/>
</dbReference>
<dbReference type="PANTHER" id="PTHR40064:SF1">
    <property type="entry name" value="MEMBRANE PROTEIN"/>
    <property type="match status" value="1"/>
</dbReference>
<evidence type="ECO:0000313" key="8">
    <source>
        <dbReference type="EMBL" id="QGR00151.1"/>
    </source>
</evidence>
<feature type="transmembrane region" description="Helical" evidence="6">
    <location>
        <begin position="12"/>
        <end position="38"/>
    </location>
</feature>
<proteinExistence type="predicted"/>
<gene>
    <name evidence="8" type="ORF">EHS13_18480</name>
</gene>
<evidence type="ECO:0000256" key="6">
    <source>
        <dbReference type="SAM" id="Phobius"/>
    </source>
</evidence>
<sequence>MGIRVIKTAAAVVIAIYLAQFFDLLSPFSAGLFAVLGVDVTKKRGIKTSAIRILASLVGLLLAALIFYSLGYHIWAIAVFVLVVYSLLAKLNLHDGIVTSTVVMLHLFALQSVSLTHIMNEVYLLIIGLGLSTIINLIYMPNEHPKLDQARIRLEELLSAIFKEFALHLNDNENHVWDGKELLEAYDVIEAGNLIAERSADNKLLQGNGDWVRYYEMRRQQLESTQRMLDLVAQVYRSLPHGHQIAQLFEELSVEVKMEYYQGNVDKHLSEMEADFKKYPLPVSRDEFEVRSALLQLCVELKNYLSIAKRSKKRKEA</sequence>
<reference evidence="9" key="1">
    <citation type="submission" date="2018-11" db="EMBL/GenBank/DDBJ databases">
        <title>Complete genome sequence of Paenibacillus sp. ML311-T8.</title>
        <authorList>
            <person name="Nam Y.-D."/>
            <person name="Kang J."/>
            <person name="Chung W.-H."/>
            <person name="Park Y.S."/>
        </authorList>
    </citation>
    <scope>NUCLEOTIDE SEQUENCE [LARGE SCALE GENOMIC DNA]</scope>
    <source>
        <strain evidence="9">ML311-T8</strain>
    </source>
</reference>
<comment type="subcellular location">
    <subcellularLocation>
        <location evidence="1">Cell membrane</location>
        <topology evidence="1">Multi-pass membrane protein</topology>
    </subcellularLocation>
</comment>
<dbReference type="KEGG" id="ppsc:EHS13_18480"/>
<dbReference type="InterPro" id="IPR052984">
    <property type="entry name" value="UPF0421"/>
</dbReference>
<evidence type="ECO:0000256" key="1">
    <source>
        <dbReference type="ARBA" id="ARBA00004651"/>
    </source>
</evidence>
<accession>A0A6B8RUC3</accession>
<keyword evidence="2" id="KW-1003">Cell membrane</keyword>
<dbReference type="Gene3D" id="1.20.120.940">
    <property type="entry name" value="Putative aromatic acid exporter, C-terminal domain"/>
    <property type="match status" value="1"/>
</dbReference>
<dbReference type="Proteomes" id="UP000426246">
    <property type="component" value="Chromosome"/>
</dbReference>
<dbReference type="InterPro" id="IPR010343">
    <property type="entry name" value="ArAE_1"/>
</dbReference>
<dbReference type="AlphaFoldDB" id="A0A6B8RUC3"/>
<evidence type="ECO:0000256" key="2">
    <source>
        <dbReference type="ARBA" id="ARBA00022475"/>
    </source>
</evidence>
<feature type="domain" description="Putative aromatic acid exporter C-terminal" evidence="7">
    <location>
        <begin position="146"/>
        <end position="307"/>
    </location>
</feature>
<evidence type="ECO:0000256" key="4">
    <source>
        <dbReference type="ARBA" id="ARBA00022989"/>
    </source>
</evidence>
<keyword evidence="9" id="KW-1185">Reference proteome</keyword>
<organism evidence="8 9">
    <name type="scientific">Paenibacillus psychroresistens</name>
    <dbReference type="NCBI Taxonomy" id="1778678"/>
    <lineage>
        <taxon>Bacteria</taxon>
        <taxon>Bacillati</taxon>
        <taxon>Bacillota</taxon>
        <taxon>Bacilli</taxon>
        <taxon>Bacillales</taxon>
        <taxon>Paenibacillaceae</taxon>
        <taxon>Paenibacillus</taxon>
    </lineage>
</organism>
<dbReference type="Pfam" id="PF11728">
    <property type="entry name" value="ArAE_1_C"/>
    <property type="match status" value="1"/>
</dbReference>
<feature type="transmembrane region" description="Helical" evidence="6">
    <location>
        <begin position="74"/>
        <end position="91"/>
    </location>
</feature>
<evidence type="ECO:0000313" key="9">
    <source>
        <dbReference type="Proteomes" id="UP000426246"/>
    </source>
</evidence>
<keyword evidence="3 6" id="KW-0812">Transmembrane</keyword>
<feature type="transmembrane region" description="Helical" evidence="6">
    <location>
        <begin position="98"/>
        <end position="116"/>
    </location>
</feature>
<dbReference type="PANTHER" id="PTHR40064">
    <property type="entry name" value="MEMBRANE PROTEIN-RELATED"/>
    <property type="match status" value="1"/>
</dbReference>
<protein>
    <submittedName>
        <fullName evidence="8">Aromatic acid exporter family protein</fullName>
    </submittedName>
</protein>
<name>A0A6B8RUC3_9BACL</name>
<feature type="transmembrane region" description="Helical" evidence="6">
    <location>
        <begin position="122"/>
        <end position="139"/>
    </location>
</feature>
<dbReference type="OrthoDB" id="357521at2"/>
<evidence type="ECO:0000256" key="5">
    <source>
        <dbReference type="ARBA" id="ARBA00023136"/>
    </source>
</evidence>
<dbReference type="EMBL" id="CP034235">
    <property type="protein sequence ID" value="QGR00151.1"/>
    <property type="molecule type" value="Genomic_DNA"/>
</dbReference>
<dbReference type="GO" id="GO:0005886">
    <property type="term" value="C:plasma membrane"/>
    <property type="evidence" value="ECO:0007669"/>
    <property type="project" value="UniProtKB-SubCell"/>
</dbReference>
<dbReference type="InterPro" id="IPR021062">
    <property type="entry name" value="ArAE_1_C"/>
</dbReference>
<keyword evidence="5 6" id="KW-0472">Membrane</keyword>
<evidence type="ECO:0000259" key="7">
    <source>
        <dbReference type="Pfam" id="PF11728"/>
    </source>
</evidence>
<keyword evidence="4 6" id="KW-1133">Transmembrane helix</keyword>
<feature type="transmembrane region" description="Helical" evidence="6">
    <location>
        <begin position="50"/>
        <end position="68"/>
    </location>
</feature>
<evidence type="ECO:0000256" key="3">
    <source>
        <dbReference type="ARBA" id="ARBA00022692"/>
    </source>
</evidence>